<keyword evidence="3" id="KW-1185">Reference proteome</keyword>
<feature type="compositionally biased region" description="Low complexity" evidence="1">
    <location>
        <begin position="199"/>
        <end position="208"/>
    </location>
</feature>
<evidence type="ECO:0000313" key="3">
    <source>
        <dbReference type="Proteomes" id="UP001234989"/>
    </source>
</evidence>
<dbReference type="EMBL" id="CP133623">
    <property type="protein sequence ID" value="WMV58063.1"/>
    <property type="molecule type" value="Genomic_DNA"/>
</dbReference>
<feature type="region of interest" description="Disordered" evidence="1">
    <location>
        <begin position="178"/>
        <end position="220"/>
    </location>
</feature>
<gene>
    <name evidence="2" type="ORF">MTR67_051448</name>
</gene>
<dbReference type="Proteomes" id="UP001234989">
    <property type="component" value="Chromosome 12"/>
</dbReference>
<sequence>MLCLGATLSHEKLDNQSISAYARRNVGENVNQEALPQAPVDPFAEQVTNAEFRATFQVLAQAMTTQDYWEVAVPLNPNVDNHVSGFSAISGDFRREEDESKNGNVGMGLGLELKWGRSRETKKEMTGDGGFSHSRFNKDMVYNPKPQGVNGSGSSLSTCVKCGRKHKGKCLADMDGCGKNGHKISCPTLTAKGREGRKASPSGSSSSAPKKKKSMHYDVP</sequence>
<accession>A0AAF0V7D3</accession>
<proteinExistence type="predicted"/>
<reference evidence="2" key="1">
    <citation type="submission" date="2023-08" db="EMBL/GenBank/DDBJ databases">
        <title>A de novo genome assembly of Solanum verrucosum Schlechtendal, a Mexican diploid species geographically isolated from the other diploid A-genome species in potato relatives.</title>
        <authorList>
            <person name="Hosaka K."/>
        </authorList>
    </citation>
    <scope>NUCLEOTIDE SEQUENCE</scope>
    <source>
        <tissue evidence="2">Young leaves</tissue>
    </source>
</reference>
<evidence type="ECO:0000313" key="2">
    <source>
        <dbReference type="EMBL" id="WMV58063.1"/>
    </source>
</evidence>
<evidence type="ECO:0000256" key="1">
    <source>
        <dbReference type="SAM" id="MobiDB-lite"/>
    </source>
</evidence>
<organism evidence="2 3">
    <name type="scientific">Solanum verrucosum</name>
    <dbReference type="NCBI Taxonomy" id="315347"/>
    <lineage>
        <taxon>Eukaryota</taxon>
        <taxon>Viridiplantae</taxon>
        <taxon>Streptophyta</taxon>
        <taxon>Embryophyta</taxon>
        <taxon>Tracheophyta</taxon>
        <taxon>Spermatophyta</taxon>
        <taxon>Magnoliopsida</taxon>
        <taxon>eudicotyledons</taxon>
        <taxon>Gunneridae</taxon>
        <taxon>Pentapetalae</taxon>
        <taxon>asterids</taxon>
        <taxon>lamiids</taxon>
        <taxon>Solanales</taxon>
        <taxon>Solanaceae</taxon>
        <taxon>Solanoideae</taxon>
        <taxon>Solaneae</taxon>
        <taxon>Solanum</taxon>
    </lineage>
</organism>
<dbReference type="AlphaFoldDB" id="A0AAF0V7D3"/>
<name>A0AAF0V7D3_SOLVR</name>
<protein>
    <submittedName>
        <fullName evidence="2">Uncharacterized protein</fullName>
    </submittedName>
</protein>